<dbReference type="OrthoDB" id="3798088at2759"/>
<proteinExistence type="predicted"/>
<protein>
    <recommendedName>
        <fullName evidence="1">BTB domain-containing protein</fullName>
    </recommendedName>
</protein>
<organism evidence="2 3">
    <name type="scientific">Plenodomus tracheiphilus IPT5</name>
    <dbReference type="NCBI Taxonomy" id="1408161"/>
    <lineage>
        <taxon>Eukaryota</taxon>
        <taxon>Fungi</taxon>
        <taxon>Dikarya</taxon>
        <taxon>Ascomycota</taxon>
        <taxon>Pezizomycotina</taxon>
        <taxon>Dothideomycetes</taxon>
        <taxon>Pleosporomycetidae</taxon>
        <taxon>Pleosporales</taxon>
        <taxon>Pleosporineae</taxon>
        <taxon>Leptosphaeriaceae</taxon>
        <taxon>Plenodomus</taxon>
    </lineage>
</organism>
<dbReference type="Gene3D" id="3.30.710.10">
    <property type="entry name" value="Potassium Channel Kv1.1, Chain A"/>
    <property type="match status" value="1"/>
</dbReference>
<dbReference type="PANTHER" id="PTHR47843">
    <property type="entry name" value="BTB DOMAIN-CONTAINING PROTEIN-RELATED"/>
    <property type="match status" value="1"/>
</dbReference>
<dbReference type="Pfam" id="PF00651">
    <property type="entry name" value="BTB"/>
    <property type="match status" value="1"/>
</dbReference>
<gene>
    <name evidence="2" type="ORF">T440DRAFT_471460</name>
</gene>
<evidence type="ECO:0000259" key="1">
    <source>
        <dbReference type="PROSITE" id="PS50097"/>
    </source>
</evidence>
<evidence type="ECO:0000313" key="3">
    <source>
        <dbReference type="Proteomes" id="UP000799423"/>
    </source>
</evidence>
<feature type="domain" description="BTB" evidence="1">
    <location>
        <begin position="35"/>
        <end position="106"/>
    </location>
</feature>
<accession>A0A6A7AV43</accession>
<dbReference type="InterPro" id="IPR000210">
    <property type="entry name" value="BTB/POZ_dom"/>
</dbReference>
<name>A0A6A7AV43_9PLEO</name>
<evidence type="ECO:0000313" key="2">
    <source>
        <dbReference type="EMBL" id="KAF2846942.1"/>
    </source>
</evidence>
<dbReference type="PANTHER" id="PTHR47843:SF2">
    <property type="entry name" value="BTB DOMAIN-CONTAINING PROTEIN"/>
    <property type="match status" value="1"/>
</dbReference>
<dbReference type="Proteomes" id="UP000799423">
    <property type="component" value="Unassembled WGS sequence"/>
</dbReference>
<dbReference type="AlphaFoldDB" id="A0A6A7AV43"/>
<dbReference type="PROSITE" id="PS50097">
    <property type="entry name" value="BTB"/>
    <property type="match status" value="1"/>
</dbReference>
<keyword evidence="3" id="KW-1185">Reference proteome</keyword>
<reference evidence="2" key="1">
    <citation type="submission" date="2020-01" db="EMBL/GenBank/DDBJ databases">
        <authorList>
            <consortium name="DOE Joint Genome Institute"/>
            <person name="Haridas S."/>
            <person name="Albert R."/>
            <person name="Binder M."/>
            <person name="Bloem J."/>
            <person name="Labutti K."/>
            <person name="Salamov A."/>
            <person name="Andreopoulos B."/>
            <person name="Baker S.E."/>
            <person name="Barry K."/>
            <person name="Bills G."/>
            <person name="Bluhm B.H."/>
            <person name="Cannon C."/>
            <person name="Castanera R."/>
            <person name="Culley D.E."/>
            <person name="Daum C."/>
            <person name="Ezra D."/>
            <person name="Gonzalez J.B."/>
            <person name="Henrissat B."/>
            <person name="Kuo A."/>
            <person name="Liang C."/>
            <person name="Lipzen A."/>
            <person name="Lutzoni F."/>
            <person name="Magnuson J."/>
            <person name="Mondo S."/>
            <person name="Nolan M."/>
            <person name="Ohm R."/>
            <person name="Pangilinan J."/>
            <person name="Park H.-J."/>
            <person name="Ramirez L."/>
            <person name="Alfaro M."/>
            <person name="Sun H."/>
            <person name="Tritt A."/>
            <person name="Yoshinaga Y."/>
            <person name="Zwiers L.-H."/>
            <person name="Turgeon B.G."/>
            <person name="Goodwin S.B."/>
            <person name="Spatafora J.W."/>
            <person name="Crous P.W."/>
            <person name="Grigoriev I.V."/>
        </authorList>
    </citation>
    <scope>NUCLEOTIDE SEQUENCE</scope>
    <source>
        <strain evidence="2">IPT5</strain>
    </source>
</reference>
<sequence>MLSSLANTAQVSLSDNSVSATIPVSCNVYRDAFKSMITITVGPSGATEVYHVYRGLLCFHAHYFRALINGNFQESRSADLRIATVPAHVFEVFFCWMQTRALPCVDLQRVKGYDVLIEAYLFADYYLAVGFKNALLDKMCHLKGFQVIASSSSLIYECTTDEDPLRRLLLKVGIALGFVVFSDLMDYESSNFHDKFMFDVLKSLHSAREPHVLVDELDLLTQWCEEQHETFCETYHDHRVHEARLAIRGPRSVRSPHKRFVLHTDLASTSLIMQPQTRNTESNR</sequence>
<dbReference type="SUPFAM" id="SSF54695">
    <property type="entry name" value="POZ domain"/>
    <property type="match status" value="1"/>
</dbReference>
<dbReference type="CDD" id="cd18186">
    <property type="entry name" value="BTB_POZ_ZBTB_KLHL-like"/>
    <property type="match status" value="1"/>
</dbReference>
<dbReference type="EMBL" id="MU006330">
    <property type="protein sequence ID" value="KAF2846942.1"/>
    <property type="molecule type" value="Genomic_DNA"/>
</dbReference>
<dbReference type="InterPro" id="IPR011333">
    <property type="entry name" value="SKP1/BTB/POZ_sf"/>
</dbReference>